<feature type="transmembrane region" description="Helical" evidence="1">
    <location>
        <begin position="12"/>
        <end position="32"/>
    </location>
</feature>
<keyword evidence="3" id="KW-1185">Reference proteome</keyword>
<evidence type="ECO:0000313" key="2">
    <source>
        <dbReference type="EMBL" id="SFJ07984.1"/>
    </source>
</evidence>
<reference evidence="2 3" key="1">
    <citation type="submission" date="2016-10" db="EMBL/GenBank/DDBJ databases">
        <authorList>
            <person name="de Groot N.N."/>
        </authorList>
    </citation>
    <scope>NUCLEOTIDE SEQUENCE [LARGE SCALE GENOMIC DNA]</scope>
    <source>
        <strain evidence="2 3">DSM 19073</strain>
    </source>
</reference>
<dbReference type="AlphaFoldDB" id="A0A1I3NFE4"/>
<dbReference type="Proteomes" id="UP000199110">
    <property type="component" value="Unassembled WGS sequence"/>
</dbReference>
<evidence type="ECO:0008006" key="4">
    <source>
        <dbReference type="Google" id="ProtNLM"/>
    </source>
</evidence>
<organism evidence="2 3">
    <name type="scientific">Jannaschia pohangensis</name>
    <dbReference type="NCBI Taxonomy" id="390807"/>
    <lineage>
        <taxon>Bacteria</taxon>
        <taxon>Pseudomonadati</taxon>
        <taxon>Pseudomonadota</taxon>
        <taxon>Alphaproteobacteria</taxon>
        <taxon>Rhodobacterales</taxon>
        <taxon>Roseobacteraceae</taxon>
        <taxon>Jannaschia</taxon>
    </lineage>
</organism>
<feature type="transmembrane region" description="Helical" evidence="1">
    <location>
        <begin position="125"/>
        <end position="150"/>
    </location>
</feature>
<feature type="transmembrane region" description="Helical" evidence="1">
    <location>
        <begin position="94"/>
        <end position="119"/>
    </location>
</feature>
<feature type="transmembrane region" description="Helical" evidence="1">
    <location>
        <begin position="61"/>
        <end position="82"/>
    </location>
</feature>
<keyword evidence="1" id="KW-0812">Transmembrane</keyword>
<keyword evidence="1" id="KW-1133">Transmembrane helix</keyword>
<gene>
    <name evidence="2" type="ORF">SAMN04488095_2139</name>
</gene>
<proteinExistence type="predicted"/>
<dbReference type="STRING" id="390807.SAMN04488095_2139"/>
<dbReference type="EMBL" id="FORA01000002">
    <property type="protein sequence ID" value="SFJ07984.1"/>
    <property type="molecule type" value="Genomic_DNA"/>
</dbReference>
<dbReference type="OrthoDB" id="7347542at2"/>
<evidence type="ECO:0000256" key="1">
    <source>
        <dbReference type="SAM" id="Phobius"/>
    </source>
</evidence>
<dbReference type="RefSeq" id="WP_092780022.1">
    <property type="nucleotide sequence ID" value="NZ_FORA01000002.1"/>
</dbReference>
<evidence type="ECO:0000313" key="3">
    <source>
        <dbReference type="Proteomes" id="UP000199110"/>
    </source>
</evidence>
<accession>A0A1I3NFE4</accession>
<keyword evidence="1" id="KW-0472">Membrane</keyword>
<name>A0A1I3NFE4_9RHOB</name>
<sequence length="166" mass="17405">MTDLASRAQTAWTILIAGAFATIAFDLFGQGLSPLAGFAKLAPVGLAQQTLATVFGDVPAGAAHTLHTLTGLLAYPLGYFLIARPVAARITPWLHWSVVATVYGVALWVFALYVMAHLVAGNPAFLGFSGITWVALWGHIVFALVAAAVIEVRLPRVALAAQPTLA</sequence>
<protein>
    <recommendedName>
        <fullName evidence="4">DUF1440 domain-containing protein</fullName>
    </recommendedName>
</protein>